<name>A0A0B6F4I6_9CORY</name>
<sequence>MNEAQNHRPHVTLPPQNLEAMRDVSRFLEQQSGPTALVGPDGQAVNLPGEVLRALSDVAREMRQGKAITVAPVDQLLTTQEAADVLGISRPTLVKKLEDGSIAFERTTGGKHRRVRLVDVLRYRDGQRAERRKALRELVSEAQRVGAYDAGTDDVGAEDIALSLKDARKEAAKKERRG</sequence>
<dbReference type="InterPro" id="IPR009061">
    <property type="entry name" value="DNA-bd_dom_put_sf"/>
</dbReference>
<dbReference type="Gene3D" id="1.10.1660.10">
    <property type="match status" value="1"/>
</dbReference>
<dbReference type="HOGENOM" id="CLU_106726_2_0_11"/>
<dbReference type="KEGG" id="csx:CSING_12945"/>
<dbReference type="InterPro" id="IPR041657">
    <property type="entry name" value="HTH_17"/>
</dbReference>
<organism evidence="2 3">
    <name type="scientific">Corynebacterium singulare</name>
    <dbReference type="NCBI Taxonomy" id="161899"/>
    <lineage>
        <taxon>Bacteria</taxon>
        <taxon>Bacillati</taxon>
        <taxon>Actinomycetota</taxon>
        <taxon>Actinomycetes</taxon>
        <taxon>Mycobacteriales</taxon>
        <taxon>Corynebacteriaceae</taxon>
        <taxon>Corynebacterium</taxon>
    </lineage>
</organism>
<accession>A0A0B6F4I6</accession>
<dbReference type="NCBIfam" id="TIGR01764">
    <property type="entry name" value="excise"/>
    <property type="match status" value="1"/>
</dbReference>
<dbReference type="AlphaFoldDB" id="A0A0B6F4I6"/>
<dbReference type="SUPFAM" id="SSF46955">
    <property type="entry name" value="Putative DNA-binding domain"/>
    <property type="match status" value="1"/>
</dbReference>
<dbReference type="RefSeq" id="WP_042532855.1">
    <property type="nucleotide sequence ID" value="NZ_CP010827.1"/>
</dbReference>
<dbReference type="OrthoDB" id="26212at2"/>
<dbReference type="Pfam" id="PF12728">
    <property type="entry name" value="HTH_17"/>
    <property type="match status" value="1"/>
</dbReference>
<protein>
    <submittedName>
        <fullName evidence="2">Transcriptional regulator, AlpA family</fullName>
    </submittedName>
</protein>
<reference evidence="2 3" key="1">
    <citation type="journal article" date="2015" name="Genome Announc.">
        <title>Complete Genome Sequence and Annotation of Corynebacterium singulare DSM 44357, Isolated from a Human Semen Specimen.</title>
        <authorList>
            <person name="Merten M."/>
            <person name="Brinkrolf K."/>
            <person name="Albersmeier A."/>
            <person name="Kutter Y."/>
            <person name="Ruckert C."/>
            <person name="Tauch A."/>
        </authorList>
    </citation>
    <scope>NUCLEOTIDE SEQUENCE [LARGE SCALE GENOMIC DNA]</scope>
    <source>
        <strain evidence="2">IBS B52218</strain>
    </source>
</reference>
<evidence type="ECO:0000313" key="3">
    <source>
        <dbReference type="Proteomes" id="UP000031890"/>
    </source>
</evidence>
<gene>
    <name evidence="2" type="ORF">CSING_12945</name>
</gene>
<evidence type="ECO:0000313" key="2">
    <source>
        <dbReference type="EMBL" id="AJI80074.1"/>
    </source>
</evidence>
<dbReference type="Proteomes" id="UP000031890">
    <property type="component" value="Chromosome"/>
</dbReference>
<dbReference type="GO" id="GO:0003677">
    <property type="term" value="F:DNA binding"/>
    <property type="evidence" value="ECO:0007669"/>
    <property type="project" value="InterPro"/>
</dbReference>
<evidence type="ECO:0000259" key="1">
    <source>
        <dbReference type="Pfam" id="PF12728"/>
    </source>
</evidence>
<dbReference type="InterPro" id="IPR010093">
    <property type="entry name" value="SinI_DNA-bd"/>
</dbReference>
<feature type="domain" description="Helix-turn-helix" evidence="1">
    <location>
        <begin position="76"/>
        <end position="127"/>
    </location>
</feature>
<dbReference type="EMBL" id="CP010827">
    <property type="protein sequence ID" value="AJI80074.1"/>
    <property type="molecule type" value="Genomic_DNA"/>
</dbReference>
<proteinExistence type="predicted"/>